<dbReference type="AlphaFoldDB" id="A0A2P5HKI0"/>
<accession>A0A2P5HKI0</accession>
<dbReference type="EMBL" id="MAVT02001495">
    <property type="protein sequence ID" value="POS70759.1"/>
    <property type="molecule type" value="Genomic_DNA"/>
</dbReference>
<name>A0A2P5HKI0_DIAHE</name>
<proteinExistence type="predicted"/>
<dbReference type="OrthoDB" id="5985073at2759"/>
<comment type="caution">
    <text evidence="2">The sequence shown here is derived from an EMBL/GenBank/DDBJ whole genome shotgun (WGS) entry which is preliminary data.</text>
</comment>
<protein>
    <submittedName>
        <fullName evidence="2">Uncharacterized protein</fullName>
    </submittedName>
</protein>
<dbReference type="InParanoid" id="A0A2P5HKI0"/>
<evidence type="ECO:0000313" key="3">
    <source>
        <dbReference type="Proteomes" id="UP000094444"/>
    </source>
</evidence>
<sequence length="397" mass="44266">MSEPAMSPPAKRLRLDNEPEQLLPDVAKPDNPPLESGSDEGPLLASRAESFDIRSFLIDFIRTDAGAADLAKALKDRHIRGVLKERGLKVNAADGIGYNSLPLELRDQIREYVIAGCEIDGPRCKNCPRLSAYACIDTEWRAAVEAVTFRALRMGDTTQTCNQDLGLFEQSLVGNRREYLKRISLPCMMSKDIWDLCINGLQGPGISTDSIHRLFHSMEQWQDADISPLEIQASTSSRSSVQNIVLAISTMALEYTSGYAGMHEESILALGRAVRHMPALQSLRVAATFGMSVPWDLRKDFSIMFTLEVFNIFITPDLLNYDHFSTFPLTVVRTMASDEMKEVWKRSLLKGANAVLEFHVEFEDALDEDDPDGDDFNEDDSGDDGPDDDDLDQDDHA</sequence>
<reference evidence="2" key="1">
    <citation type="submission" date="2017-09" db="EMBL/GenBank/DDBJ databases">
        <title>Polyketide synthases of a Diaporthe helianthi virulent isolate.</title>
        <authorList>
            <person name="Baroncelli R."/>
        </authorList>
    </citation>
    <scope>NUCLEOTIDE SEQUENCE [LARGE SCALE GENOMIC DNA]</scope>
    <source>
        <strain evidence="2">7/96</strain>
    </source>
</reference>
<feature type="region of interest" description="Disordered" evidence="1">
    <location>
        <begin position="1"/>
        <end position="42"/>
    </location>
</feature>
<gene>
    <name evidence="2" type="ORF">DHEL01_v210847</name>
</gene>
<evidence type="ECO:0000313" key="2">
    <source>
        <dbReference type="EMBL" id="POS70759.1"/>
    </source>
</evidence>
<organism evidence="2 3">
    <name type="scientific">Diaporthe helianthi</name>
    <dbReference type="NCBI Taxonomy" id="158607"/>
    <lineage>
        <taxon>Eukaryota</taxon>
        <taxon>Fungi</taxon>
        <taxon>Dikarya</taxon>
        <taxon>Ascomycota</taxon>
        <taxon>Pezizomycotina</taxon>
        <taxon>Sordariomycetes</taxon>
        <taxon>Sordariomycetidae</taxon>
        <taxon>Diaporthales</taxon>
        <taxon>Diaporthaceae</taxon>
        <taxon>Diaporthe</taxon>
    </lineage>
</organism>
<keyword evidence="3" id="KW-1185">Reference proteome</keyword>
<feature type="region of interest" description="Disordered" evidence="1">
    <location>
        <begin position="366"/>
        <end position="397"/>
    </location>
</feature>
<dbReference type="Proteomes" id="UP000094444">
    <property type="component" value="Unassembled WGS sequence"/>
</dbReference>
<evidence type="ECO:0000256" key="1">
    <source>
        <dbReference type="SAM" id="MobiDB-lite"/>
    </source>
</evidence>